<protein>
    <recommendedName>
        <fullName evidence="3">Tetratricopeptide repeat protein</fullName>
    </recommendedName>
</protein>
<evidence type="ECO:0000313" key="1">
    <source>
        <dbReference type="EMBL" id="GGY86907.1"/>
    </source>
</evidence>
<gene>
    <name evidence="1" type="ORF">GCM10011613_35130</name>
</gene>
<dbReference type="InterPro" id="IPR011990">
    <property type="entry name" value="TPR-like_helical_dom_sf"/>
</dbReference>
<evidence type="ECO:0000313" key="2">
    <source>
        <dbReference type="Proteomes" id="UP000619761"/>
    </source>
</evidence>
<evidence type="ECO:0008006" key="3">
    <source>
        <dbReference type="Google" id="ProtNLM"/>
    </source>
</evidence>
<dbReference type="SUPFAM" id="SSF48452">
    <property type="entry name" value="TPR-like"/>
    <property type="match status" value="2"/>
</dbReference>
<dbReference type="EMBL" id="BMYZ01000004">
    <property type="protein sequence ID" value="GGY86907.1"/>
    <property type="molecule type" value="Genomic_DNA"/>
</dbReference>
<sequence length="655" mass="73715">MMEWFSAKVAMRTTLEICVAGSLLVLPISSSFAAEKPKTEVADLRYGVALYHYYQQDYIPAITELMVADARDGIQGHGNNPELIAGGLSLAFGMQNHAEQLFTQLLQDTSRPQNVRDAAWFYLGKLQYAKADWAGAASSFSRVSDKFNSDLLAEMHSLQINLQIKQNDLAPFSIKKIEQDKLSQWEPYALYNLGAANARNGDLKTAKEFFNELTAISFDGSGQSRIEYLTLMDKAHTAIGYTYLQDKSYSAAIEEFRKVRLDGMESNQALLGYGWAAIAQEKYAEAIRPWQVLQQRSLLFPAAQEALLALPFAYEKLNAPGDALREYEHAEALLAQEIDLVRDMRETLTAGELLTLVSSKPVSATMLQELEKKNEPGTLTALITDDGQNWLKLSGTSVIKTRSIYLRELFAQNDFQSAVLDLRDLLKLQKILLDWQPKLTSYTELLHQKQNWRQQKEQQVSQQSLVQKQVDMQKERDALAKRIATVKSNNDYIALADPQTRKLFAAVERSTATIERMKSAGQDTTEYENRLWVSRGILLWRAAQDFPANLAALEASLAEMDAAITATKLSHEKIASVIATGQDLQPLFARIQTQQAQVEKQLLDLNKVIDARSEKLRSKVDAQLNAHEKRLNRYLAQSHLAVARLYDAALRKQAQ</sequence>
<organism evidence="1 2">
    <name type="scientific">Cellvibrio zantedeschiae</name>
    <dbReference type="NCBI Taxonomy" id="1237077"/>
    <lineage>
        <taxon>Bacteria</taxon>
        <taxon>Pseudomonadati</taxon>
        <taxon>Pseudomonadota</taxon>
        <taxon>Gammaproteobacteria</taxon>
        <taxon>Cellvibrionales</taxon>
        <taxon>Cellvibrionaceae</taxon>
        <taxon>Cellvibrio</taxon>
    </lineage>
</organism>
<name>A0ABQ3BAY3_9GAMM</name>
<dbReference type="InterPro" id="IPR019734">
    <property type="entry name" value="TPR_rpt"/>
</dbReference>
<dbReference type="Proteomes" id="UP000619761">
    <property type="component" value="Unassembled WGS sequence"/>
</dbReference>
<keyword evidence="2" id="KW-1185">Reference proteome</keyword>
<dbReference type="Gene3D" id="1.25.40.10">
    <property type="entry name" value="Tetratricopeptide repeat domain"/>
    <property type="match status" value="2"/>
</dbReference>
<reference evidence="2" key="1">
    <citation type="journal article" date="2019" name="Int. J. Syst. Evol. Microbiol.">
        <title>The Global Catalogue of Microorganisms (GCM) 10K type strain sequencing project: providing services to taxonomists for standard genome sequencing and annotation.</title>
        <authorList>
            <consortium name="The Broad Institute Genomics Platform"/>
            <consortium name="The Broad Institute Genome Sequencing Center for Infectious Disease"/>
            <person name="Wu L."/>
            <person name="Ma J."/>
        </authorList>
    </citation>
    <scope>NUCLEOTIDE SEQUENCE [LARGE SCALE GENOMIC DNA]</scope>
    <source>
        <strain evidence="2">KCTC 32239</strain>
    </source>
</reference>
<proteinExistence type="predicted"/>
<accession>A0ABQ3BAY3</accession>
<comment type="caution">
    <text evidence="1">The sequence shown here is derived from an EMBL/GenBank/DDBJ whole genome shotgun (WGS) entry which is preliminary data.</text>
</comment>
<dbReference type="Pfam" id="PF13174">
    <property type="entry name" value="TPR_6"/>
    <property type="match status" value="1"/>
</dbReference>